<gene>
    <name evidence="2" type="ORF">BSAL_71925</name>
</gene>
<evidence type="ECO:0000313" key="2">
    <source>
        <dbReference type="EMBL" id="CUG06191.1"/>
    </source>
</evidence>
<feature type="compositionally biased region" description="Low complexity" evidence="1">
    <location>
        <begin position="514"/>
        <end position="534"/>
    </location>
</feature>
<feature type="region of interest" description="Disordered" evidence="1">
    <location>
        <begin position="871"/>
        <end position="970"/>
    </location>
</feature>
<sequence>MSSPSHSNDLEQAHGPLAGESSPRSVDTPISIASSSQGAAKKTVQPLSSSFSRDIREQRSTSMVLTPLGRNNRSSSRSPTHTTRVDISYATRLLSFTDALLRGAIGPASGGGVVLDPDHETGLHFASITDTEVAAQRWLPVVESIVSAAANPTSMNTPVVTEFVFALAHFLFKLSLGPVASQLVMNDAAVVPCVTKCLEAARAIQSYEPLEEATPMYPHHPHLAPPHAHPSHHHLTSPSAAAAGSIMSSGFQTLVQEATKSLAMVVTTFCPQMQTSLDALAAAWLDTVNASGLSAAASSAACSALLFVTRTFLCDEDTFVTCAPGFFQSGCVDMSRRAIAAFLTGDDAIADVLRRGYPEHILSCVSWLGAPTKLWAGLEEAPWFAILRLKHRFPLDHLLAIVPFCSKYPPIGVVVTHLLGATDSTTTAHGSTQWTNVAMGTSKALLQVTEVDRIPLIQHFRSFLAYLLVASPPFANMYANTLHEELRAAREAAANVAAIVQKHHEEGPSGGVEGPTTTTTSAATTAAAATTTVSRGGGRGSSSSVGGQHHMTAAAAAPPCMLLFAAQLVACCSVSILPLPFRSDVILKASAVVQAVFDQLEAVQFGSARVLSTPLAKSIPTMEDLKLVKSHYGAAVKALARYRVKQILPKFGVASAVAHGAQVLNNARRRESSKRAAGTRSPLSNGKGQGQAALQRHDGSNAFAESSIQLSHLPSALQRIRGRGGSPPTTSPSRQKAPKFLPAMEFGSQTSMVLEMTPQRQHSEDLFKNRMRTAIKNREPARLRRKLEADILKQTQKEDELHAHRTDIAEKGRTIRHLATLSTAWEAVLERDAQRNKRKGDPANLDEAIEQALTPRTHELLREAKREYREYHKTHPQTKIDSRSPRPHSTSPHRGKKDEQPGRSSTSLSQHPPPQTKKKLPAVMRNIAAARGATRTAASSSPQQLDAAKSPDVAAENQTQEAKRSPPPPK</sequence>
<keyword evidence="3" id="KW-1185">Reference proteome</keyword>
<feature type="non-terminal residue" evidence="2">
    <location>
        <position position="970"/>
    </location>
</feature>
<feature type="region of interest" description="Disordered" evidence="1">
    <location>
        <begin position="665"/>
        <end position="696"/>
    </location>
</feature>
<feature type="region of interest" description="Disordered" evidence="1">
    <location>
        <begin position="504"/>
        <end position="547"/>
    </location>
</feature>
<evidence type="ECO:0000256" key="1">
    <source>
        <dbReference type="SAM" id="MobiDB-lite"/>
    </source>
</evidence>
<name>A0A0S4ISU3_BODSA</name>
<protein>
    <submittedName>
        <fullName evidence="2">Uncharacterized protein</fullName>
    </submittedName>
</protein>
<feature type="region of interest" description="Disordered" evidence="1">
    <location>
        <begin position="1"/>
        <end position="82"/>
    </location>
</feature>
<dbReference type="VEuPathDB" id="TriTrypDB:BSAL_71925"/>
<proteinExistence type="predicted"/>
<dbReference type="Proteomes" id="UP000051952">
    <property type="component" value="Unassembled WGS sequence"/>
</dbReference>
<feature type="compositionally biased region" description="Low complexity" evidence="1">
    <location>
        <begin position="928"/>
        <end position="941"/>
    </location>
</feature>
<accession>A0A0S4ISU3</accession>
<dbReference type="AlphaFoldDB" id="A0A0S4ISU3"/>
<feature type="region of interest" description="Disordered" evidence="1">
    <location>
        <begin position="719"/>
        <end position="740"/>
    </location>
</feature>
<reference evidence="3" key="1">
    <citation type="submission" date="2015-09" db="EMBL/GenBank/DDBJ databases">
        <authorList>
            <consortium name="Pathogen Informatics"/>
        </authorList>
    </citation>
    <scope>NUCLEOTIDE SEQUENCE [LARGE SCALE GENOMIC DNA]</scope>
    <source>
        <strain evidence="3">Lake Konstanz</strain>
    </source>
</reference>
<feature type="compositionally biased region" description="Basic and acidic residues" evidence="1">
    <location>
        <begin position="871"/>
        <end position="884"/>
    </location>
</feature>
<evidence type="ECO:0000313" key="3">
    <source>
        <dbReference type="Proteomes" id="UP000051952"/>
    </source>
</evidence>
<organism evidence="2 3">
    <name type="scientific">Bodo saltans</name>
    <name type="common">Flagellated protozoan</name>
    <dbReference type="NCBI Taxonomy" id="75058"/>
    <lineage>
        <taxon>Eukaryota</taxon>
        <taxon>Discoba</taxon>
        <taxon>Euglenozoa</taxon>
        <taxon>Kinetoplastea</taxon>
        <taxon>Metakinetoplastina</taxon>
        <taxon>Eubodonida</taxon>
        <taxon>Bodonidae</taxon>
        <taxon>Bodo</taxon>
    </lineage>
</organism>
<dbReference type="EMBL" id="CYKH01000567">
    <property type="protein sequence ID" value="CUG06191.1"/>
    <property type="molecule type" value="Genomic_DNA"/>
</dbReference>